<reference evidence="2" key="1">
    <citation type="journal article" date="2014" name="Int. J. Syst. Evol. Microbiol.">
        <title>Complete genome sequence of Corynebacterium casei LMG S-19264T (=DSM 44701T), isolated from a smear-ripened cheese.</title>
        <authorList>
            <consortium name="US DOE Joint Genome Institute (JGI-PGF)"/>
            <person name="Walter F."/>
            <person name="Albersmeier A."/>
            <person name="Kalinowski J."/>
            <person name="Ruckert C."/>
        </authorList>
    </citation>
    <scope>NUCLEOTIDE SEQUENCE</scope>
    <source>
        <strain evidence="2">KCTC 42650</strain>
    </source>
</reference>
<dbReference type="RefSeq" id="WP_189680253.1">
    <property type="nucleotide sequence ID" value="NZ_BNCJ01000005.1"/>
</dbReference>
<keyword evidence="3" id="KW-1185">Reference proteome</keyword>
<gene>
    <name evidence="2" type="ORF">GCM10017056_23200</name>
</gene>
<protein>
    <recommendedName>
        <fullName evidence="1">Methyltransferase FkbM domain-containing protein</fullName>
    </recommendedName>
</protein>
<reference evidence="2" key="2">
    <citation type="submission" date="2020-09" db="EMBL/GenBank/DDBJ databases">
        <authorList>
            <person name="Sun Q."/>
            <person name="Kim S."/>
        </authorList>
    </citation>
    <scope>NUCLEOTIDE SEQUENCE</scope>
    <source>
        <strain evidence="2">KCTC 42650</strain>
    </source>
</reference>
<evidence type="ECO:0000313" key="2">
    <source>
        <dbReference type="EMBL" id="GHF50859.1"/>
    </source>
</evidence>
<dbReference type="InterPro" id="IPR029063">
    <property type="entry name" value="SAM-dependent_MTases_sf"/>
</dbReference>
<dbReference type="AlphaFoldDB" id="A0A8J3GYC6"/>
<accession>A0A8J3GYC6</accession>
<dbReference type="Proteomes" id="UP000626220">
    <property type="component" value="Unassembled WGS sequence"/>
</dbReference>
<evidence type="ECO:0000313" key="3">
    <source>
        <dbReference type="Proteomes" id="UP000626220"/>
    </source>
</evidence>
<sequence>MARPTQAPDPSDTWIEDGGLNRIAHAIDWTLLRRMSADRMERLADVLAPRAVGVELIRCGEAGDGGYILPDDLDGLAACFSPGVDRIATFETAMIARGLPCFLADASVEAAPISGPLVHFEKLFLGPVTRPGFITLDDWVNRHAPPEGDLILQMDIEGAEYDVLAAASVATLSRFRVIVIELHRTHLALRARHYPRIMAALQQLATHFVPVHLHPNNARPFVRFGDYVVPRTLEVTYLRRDRIRSAPAPVAVMPHPLDQTNVPTHPDPPLPDWLWRRA</sequence>
<organism evidence="2 3">
    <name type="scientific">Seohaeicola zhoushanensis</name>
    <dbReference type="NCBI Taxonomy" id="1569283"/>
    <lineage>
        <taxon>Bacteria</taxon>
        <taxon>Pseudomonadati</taxon>
        <taxon>Pseudomonadota</taxon>
        <taxon>Alphaproteobacteria</taxon>
        <taxon>Rhodobacterales</taxon>
        <taxon>Roseobacteraceae</taxon>
        <taxon>Seohaeicola</taxon>
    </lineage>
</organism>
<dbReference type="Pfam" id="PF05050">
    <property type="entry name" value="Methyltransf_21"/>
    <property type="match status" value="1"/>
</dbReference>
<dbReference type="Gene3D" id="3.40.50.150">
    <property type="entry name" value="Vaccinia Virus protein VP39"/>
    <property type="match status" value="1"/>
</dbReference>
<evidence type="ECO:0000259" key="1">
    <source>
        <dbReference type="Pfam" id="PF05050"/>
    </source>
</evidence>
<comment type="caution">
    <text evidence="2">The sequence shown here is derived from an EMBL/GenBank/DDBJ whole genome shotgun (WGS) entry which is preliminary data.</text>
</comment>
<dbReference type="InterPro" id="IPR006342">
    <property type="entry name" value="FkbM_mtfrase"/>
</dbReference>
<name>A0A8J3GYC6_9RHOB</name>
<proteinExistence type="predicted"/>
<dbReference type="EMBL" id="BNCJ01000005">
    <property type="protein sequence ID" value="GHF50859.1"/>
    <property type="molecule type" value="Genomic_DNA"/>
</dbReference>
<feature type="domain" description="Methyltransferase FkbM" evidence="1">
    <location>
        <begin position="134"/>
        <end position="202"/>
    </location>
</feature>
<dbReference type="SUPFAM" id="SSF53335">
    <property type="entry name" value="S-adenosyl-L-methionine-dependent methyltransferases"/>
    <property type="match status" value="1"/>
</dbReference>